<dbReference type="Gene3D" id="1.10.10.10">
    <property type="entry name" value="Winged helix-like DNA-binding domain superfamily/Winged helix DNA-binding domain"/>
    <property type="match status" value="1"/>
</dbReference>
<dbReference type="EMBL" id="SRXU01000001">
    <property type="protein sequence ID" value="TGX46514.1"/>
    <property type="molecule type" value="Genomic_DNA"/>
</dbReference>
<dbReference type="InterPro" id="IPR036390">
    <property type="entry name" value="WH_DNA-bd_sf"/>
</dbReference>
<dbReference type="InterPro" id="IPR002577">
    <property type="entry name" value="HTH_HxlR"/>
</dbReference>
<organism evidence="5 6">
    <name type="scientific">Sphingomonas naasensis</name>
    <dbReference type="NCBI Taxonomy" id="1344951"/>
    <lineage>
        <taxon>Bacteria</taxon>
        <taxon>Pseudomonadati</taxon>
        <taxon>Pseudomonadota</taxon>
        <taxon>Alphaproteobacteria</taxon>
        <taxon>Sphingomonadales</taxon>
        <taxon>Sphingomonadaceae</taxon>
        <taxon>Sphingomonas</taxon>
    </lineage>
</organism>
<proteinExistence type="predicted"/>
<dbReference type="SUPFAM" id="SSF46785">
    <property type="entry name" value="Winged helix' DNA-binding domain"/>
    <property type="match status" value="1"/>
</dbReference>
<protein>
    <submittedName>
        <fullName evidence="5">Transcriptional regulator</fullName>
    </submittedName>
</protein>
<keyword evidence="3" id="KW-0804">Transcription</keyword>
<feature type="domain" description="HTH hxlR-type" evidence="4">
    <location>
        <begin position="19"/>
        <end position="118"/>
    </location>
</feature>
<dbReference type="Pfam" id="PF01638">
    <property type="entry name" value="HxlR"/>
    <property type="match status" value="1"/>
</dbReference>
<comment type="caution">
    <text evidence="5">The sequence shown here is derived from an EMBL/GenBank/DDBJ whole genome shotgun (WGS) entry which is preliminary data.</text>
</comment>
<evidence type="ECO:0000256" key="2">
    <source>
        <dbReference type="ARBA" id="ARBA00023125"/>
    </source>
</evidence>
<dbReference type="RefSeq" id="WP_135983127.1">
    <property type="nucleotide sequence ID" value="NZ_JAASQM010000001.1"/>
</dbReference>
<keyword evidence="1" id="KW-0805">Transcription regulation</keyword>
<dbReference type="PANTHER" id="PTHR33204:SF39">
    <property type="entry name" value="TRANSCRIPTIONAL REGULATORY PROTEIN"/>
    <property type="match status" value="1"/>
</dbReference>
<dbReference type="PROSITE" id="PS51118">
    <property type="entry name" value="HTH_HXLR"/>
    <property type="match status" value="1"/>
</dbReference>
<dbReference type="PANTHER" id="PTHR33204">
    <property type="entry name" value="TRANSCRIPTIONAL REGULATOR, MARR FAMILY"/>
    <property type="match status" value="1"/>
</dbReference>
<dbReference type="Proteomes" id="UP000309848">
    <property type="component" value="Unassembled WGS sequence"/>
</dbReference>
<evidence type="ECO:0000256" key="3">
    <source>
        <dbReference type="ARBA" id="ARBA00023163"/>
    </source>
</evidence>
<dbReference type="AlphaFoldDB" id="A0A4S1WSX2"/>
<dbReference type="GO" id="GO:0003677">
    <property type="term" value="F:DNA binding"/>
    <property type="evidence" value="ECO:0007669"/>
    <property type="project" value="UniProtKB-KW"/>
</dbReference>
<sequence>MELTATAALVPIDHRGERCIAIARHLAWIGDRWTLPVVVTLDDGPLRFNQLRRAVSGISQQMLTRTLRGLERDGIVSRTVHPTVPPQVEYALTPLGNSLADQARQLGGWVQTNLPALTANRAAFDAGV</sequence>
<accession>A0A4S1WSX2</accession>
<dbReference type="OrthoDB" id="9800350at2"/>
<gene>
    <name evidence="5" type="ORF">E5A74_05060</name>
</gene>
<evidence type="ECO:0000313" key="6">
    <source>
        <dbReference type="Proteomes" id="UP000309848"/>
    </source>
</evidence>
<keyword evidence="2" id="KW-0238">DNA-binding</keyword>
<evidence type="ECO:0000313" key="5">
    <source>
        <dbReference type="EMBL" id="TGX46514.1"/>
    </source>
</evidence>
<evidence type="ECO:0000259" key="4">
    <source>
        <dbReference type="PROSITE" id="PS51118"/>
    </source>
</evidence>
<name>A0A4S1WSX2_9SPHN</name>
<reference evidence="5 6" key="1">
    <citation type="submission" date="2019-04" db="EMBL/GenBank/DDBJ databases">
        <title>Sphingomonas psychrotolerans sp. nov., isolated from soil in the Tianshan Mountains, Xinjiang, China.</title>
        <authorList>
            <person name="Luo Y."/>
            <person name="Sheng H."/>
        </authorList>
    </citation>
    <scope>NUCLEOTIDE SEQUENCE [LARGE SCALE GENOMIC DNA]</scope>
    <source>
        <strain evidence="5 6">KIS18-15</strain>
    </source>
</reference>
<keyword evidence="6" id="KW-1185">Reference proteome</keyword>
<dbReference type="InterPro" id="IPR036388">
    <property type="entry name" value="WH-like_DNA-bd_sf"/>
</dbReference>
<evidence type="ECO:0000256" key="1">
    <source>
        <dbReference type="ARBA" id="ARBA00023015"/>
    </source>
</evidence>